<dbReference type="OrthoDB" id="6624833at2"/>
<dbReference type="STRING" id="371042.NG99_15265"/>
<comment type="caution">
    <text evidence="1">The sequence shown here is derived from an EMBL/GenBank/DDBJ whole genome shotgun (WGS) entry which is preliminary data.</text>
</comment>
<dbReference type="RefSeq" id="WP_034894678.1">
    <property type="nucleotide sequence ID" value="NZ_JRUQ01000043.1"/>
</dbReference>
<gene>
    <name evidence="1" type="ORF">NG99_15265</name>
</gene>
<dbReference type="AlphaFoldDB" id="A0A0A3YZ37"/>
<dbReference type="EMBL" id="JRUQ01000043">
    <property type="protein sequence ID" value="KGT91875.1"/>
    <property type="molecule type" value="Genomic_DNA"/>
</dbReference>
<proteinExistence type="predicted"/>
<accession>A0A0A3YZ37</accession>
<reference evidence="1 2" key="1">
    <citation type="submission" date="2014-10" db="EMBL/GenBank/DDBJ databases">
        <title>Genome sequence of Erwinia typographi M043b.</title>
        <authorList>
            <person name="Chan K.-G."/>
            <person name="Tan W.-S."/>
        </authorList>
    </citation>
    <scope>NUCLEOTIDE SEQUENCE [LARGE SCALE GENOMIC DNA]</scope>
    <source>
        <strain evidence="1 2">M043b</strain>
    </source>
</reference>
<evidence type="ECO:0000313" key="1">
    <source>
        <dbReference type="EMBL" id="KGT91875.1"/>
    </source>
</evidence>
<protein>
    <submittedName>
        <fullName evidence="1">Uncharacterized protein</fullName>
    </submittedName>
</protein>
<organism evidence="1 2">
    <name type="scientific">Erwinia typographi</name>
    <dbReference type="NCBI Taxonomy" id="371042"/>
    <lineage>
        <taxon>Bacteria</taxon>
        <taxon>Pseudomonadati</taxon>
        <taxon>Pseudomonadota</taxon>
        <taxon>Gammaproteobacteria</taxon>
        <taxon>Enterobacterales</taxon>
        <taxon>Erwiniaceae</taxon>
        <taxon>Erwinia</taxon>
    </lineage>
</organism>
<keyword evidence="2" id="KW-1185">Reference proteome</keyword>
<evidence type="ECO:0000313" key="2">
    <source>
        <dbReference type="Proteomes" id="UP000030351"/>
    </source>
</evidence>
<dbReference type="Proteomes" id="UP000030351">
    <property type="component" value="Unassembled WGS sequence"/>
</dbReference>
<sequence>MAKERYLFDVTTTDRIEHTKAYEDFVRSIRLNLPRVKKIELTCYRAGNAVTELVMYHSEGSQLCLTIWEGKLSLPPLLPDNVRLSLLEISLQDVTDILILVTSLARVYRLAPYLPGDPHSSAVLTFMQAE</sequence>
<name>A0A0A3YZ37_9GAMM</name>